<dbReference type="Pfam" id="PF03466">
    <property type="entry name" value="LysR_substrate"/>
    <property type="match status" value="1"/>
</dbReference>
<evidence type="ECO:0000256" key="3">
    <source>
        <dbReference type="ARBA" id="ARBA00023125"/>
    </source>
</evidence>
<protein>
    <submittedName>
        <fullName evidence="6">LysR family transcriptional regulator substrate-binding protein</fullName>
    </submittedName>
</protein>
<evidence type="ECO:0000256" key="2">
    <source>
        <dbReference type="ARBA" id="ARBA00023015"/>
    </source>
</evidence>
<gene>
    <name evidence="6" type="ORF">K6K13_08795</name>
</gene>
<dbReference type="InterPro" id="IPR005119">
    <property type="entry name" value="LysR_subst-bd"/>
</dbReference>
<comment type="similarity">
    <text evidence="1">Belongs to the LysR transcriptional regulatory family.</text>
</comment>
<reference evidence="6 7" key="1">
    <citation type="submission" date="2021-08" db="EMBL/GenBank/DDBJ databases">
        <title>Culture and genomic analysis of Symbiopectobacterium purcellii sp. nov. gen. nov., isolated from the leafhopper Empoasca decipiens.</title>
        <authorList>
            <person name="Nadal-Jimenez P."/>
            <person name="Siozios S."/>
            <person name="Halliday N."/>
            <person name="Camara M."/>
            <person name="Hurst G.D.D."/>
        </authorList>
    </citation>
    <scope>NUCLEOTIDE SEQUENCE [LARGE SCALE GENOMIC DNA]</scope>
    <source>
        <strain evidence="6 7">SyEd1</strain>
    </source>
</reference>
<dbReference type="Gene3D" id="3.40.190.290">
    <property type="match status" value="1"/>
</dbReference>
<evidence type="ECO:0000256" key="1">
    <source>
        <dbReference type="ARBA" id="ARBA00009437"/>
    </source>
</evidence>
<evidence type="ECO:0000313" key="6">
    <source>
        <dbReference type="EMBL" id="QZN97407.1"/>
    </source>
</evidence>
<keyword evidence="7" id="KW-1185">Reference proteome</keyword>
<dbReference type="RefSeq" id="WP_222160446.1">
    <property type="nucleotide sequence ID" value="NZ_CP081864.1"/>
</dbReference>
<dbReference type="PANTHER" id="PTHR30346">
    <property type="entry name" value="TRANSCRIPTIONAL DUAL REGULATOR HCAR-RELATED"/>
    <property type="match status" value="1"/>
</dbReference>
<keyword evidence="2" id="KW-0805">Transcription regulation</keyword>
<organism evidence="6 7">
    <name type="scientific">Symbiopectobacterium purcellii</name>
    <dbReference type="NCBI Taxonomy" id="2871826"/>
    <lineage>
        <taxon>Bacteria</taxon>
        <taxon>Pseudomonadati</taxon>
        <taxon>Pseudomonadota</taxon>
        <taxon>Gammaproteobacteria</taxon>
        <taxon>Enterobacterales</taxon>
        <taxon>Enterobacteriaceae</taxon>
    </lineage>
</organism>
<dbReference type="CDD" id="cd05466">
    <property type="entry name" value="PBP2_LTTR_substrate"/>
    <property type="match status" value="1"/>
</dbReference>
<evidence type="ECO:0000313" key="7">
    <source>
        <dbReference type="Proteomes" id="UP000825886"/>
    </source>
</evidence>
<dbReference type="PANTHER" id="PTHR30346:SF0">
    <property type="entry name" value="HCA OPERON TRANSCRIPTIONAL ACTIVATOR HCAR"/>
    <property type="match status" value="1"/>
</dbReference>
<keyword evidence="4" id="KW-0804">Transcription</keyword>
<evidence type="ECO:0000259" key="5">
    <source>
        <dbReference type="Pfam" id="PF03466"/>
    </source>
</evidence>
<keyword evidence="3" id="KW-0238">DNA-binding</keyword>
<dbReference type="EMBL" id="CP081864">
    <property type="protein sequence ID" value="QZN97407.1"/>
    <property type="molecule type" value="Genomic_DNA"/>
</dbReference>
<sequence>MALVDAHQGQGTLDHAFIGVIPPVGRMDFFKNFLAVNQTAKNINYSFVDGSSHALIEKVKNTTLLAAFGTPSQEELDDGLLEHQLVLEDHVVAVLPLQHALASKSEIGLSDLAYENVILPQKDTGSYSIISTAFSLAGIKPRQYKECSQIDIVMDMVENNAGIALFSSSIVDLYKREHVVTIPLKQKINKSIYLSFLRRNRRNKLLTPVMDMVTH</sequence>
<dbReference type="SUPFAM" id="SSF53850">
    <property type="entry name" value="Periplasmic binding protein-like II"/>
    <property type="match status" value="1"/>
</dbReference>
<name>A0ABX9AQZ8_9ENTR</name>
<proteinExistence type="inferred from homology"/>
<accession>A0ABX9AQZ8</accession>
<feature type="domain" description="LysR substrate-binding" evidence="5">
    <location>
        <begin position="35"/>
        <end position="213"/>
    </location>
</feature>
<dbReference type="Proteomes" id="UP000825886">
    <property type="component" value="Chromosome"/>
</dbReference>
<evidence type="ECO:0000256" key="4">
    <source>
        <dbReference type="ARBA" id="ARBA00023163"/>
    </source>
</evidence>